<organism evidence="2 3">
    <name type="scientific">Apatococcus fuscideae</name>
    <dbReference type="NCBI Taxonomy" id="2026836"/>
    <lineage>
        <taxon>Eukaryota</taxon>
        <taxon>Viridiplantae</taxon>
        <taxon>Chlorophyta</taxon>
        <taxon>core chlorophytes</taxon>
        <taxon>Trebouxiophyceae</taxon>
        <taxon>Chlorellales</taxon>
        <taxon>Chlorellaceae</taxon>
        <taxon>Apatococcus</taxon>
    </lineage>
</organism>
<dbReference type="Gene3D" id="3.40.50.1820">
    <property type="entry name" value="alpha/beta hydrolase"/>
    <property type="match status" value="1"/>
</dbReference>
<gene>
    <name evidence="2" type="ORF">WJX84_005299</name>
</gene>
<accession>A0AAW1T023</accession>
<dbReference type="EMBL" id="JALJOV010000517">
    <property type="protein sequence ID" value="KAK9863096.1"/>
    <property type="molecule type" value="Genomic_DNA"/>
</dbReference>
<feature type="compositionally biased region" description="Low complexity" evidence="1">
    <location>
        <begin position="464"/>
        <end position="478"/>
    </location>
</feature>
<dbReference type="Proteomes" id="UP001485043">
    <property type="component" value="Unassembled WGS sequence"/>
</dbReference>
<sequence length="478" mass="51364">MFALGPQGSSLLQQHQCHSQLEARAPLLSLQRLNRSSQQQSRSRHSSLKCRAQRSGPPSPQGGRSPVEQDGSNQPRTPQNAQSQFGQLEQRLASSFNAQQPGLRGDWVEVEGSWVLRPPTRSAPARAVIHFLGGAFLGAAPQLTYRLFLENLAAQGFLIVATPFSTGFDHLRLADEAQFRFNIAMRALRSEAGRLPIFGVGHSLGSLLHLLISARYGADRAGNILLSFNNRPATDSIPFLSPFIAPGARALSPLLNQLATSPFRTQLEQISEALSGASPDLMRQIGPLLNQLSPIYLDVAQGRAEFTPAPAETRKLIRSYYGVPRNLLVRFMNDSLDETMELDAMMQDSAGPSRLVDVTVRTLPGDHARPCRQSFGELPPDVARFADGAAAQGGLLFSTLSDFATQAGLREASTQLGDLSRNVAGLQGMFGGTQGTGPLGDDMAQLAREVSGWIDAEGMPPRSLPASASTDSTASGSF</sequence>
<dbReference type="InterPro" id="IPR010765">
    <property type="entry name" value="DUF1350"/>
</dbReference>
<name>A0AAW1T023_9CHLO</name>
<feature type="region of interest" description="Disordered" evidence="1">
    <location>
        <begin position="456"/>
        <end position="478"/>
    </location>
</feature>
<feature type="compositionally biased region" description="Low complexity" evidence="1">
    <location>
        <begin position="53"/>
        <end position="66"/>
    </location>
</feature>
<feature type="region of interest" description="Disordered" evidence="1">
    <location>
        <begin position="33"/>
        <end position="84"/>
    </location>
</feature>
<protein>
    <submittedName>
        <fullName evidence="2">Uncharacterized protein</fullName>
    </submittedName>
</protein>
<reference evidence="2 3" key="1">
    <citation type="journal article" date="2024" name="Nat. Commun.">
        <title>Phylogenomics reveals the evolutionary origins of lichenization in chlorophyte algae.</title>
        <authorList>
            <person name="Puginier C."/>
            <person name="Libourel C."/>
            <person name="Otte J."/>
            <person name="Skaloud P."/>
            <person name="Haon M."/>
            <person name="Grisel S."/>
            <person name="Petersen M."/>
            <person name="Berrin J.G."/>
            <person name="Delaux P.M."/>
            <person name="Dal Grande F."/>
            <person name="Keller J."/>
        </authorList>
    </citation>
    <scope>NUCLEOTIDE SEQUENCE [LARGE SCALE GENOMIC DNA]</scope>
    <source>
        <strain evidence="2 3">SAG 2523</strain>
    </source>
</reference>
<dbReference type="SUPFAM" id="SSF53474">
    <property type="entry name" value="alpha/beta-Hydrolases"/>
    <property type="match status" value="1"/>
</dbReference>
<comment type="caution">
    <text evidence="2">The sequence shown here is derived from an EMBL/GenBank/DDBJ whole genome shotgun (WGS) entry which is preliminary data.</text>
</comment>
<keyword evidence="3" id="KW-1185">Reference proteome</keyword>
<feature type="compositionally biased region" description="Polar residues" evidence="1">
    <location>
        <begin position="70"/>
        <end position="84"/>
    </location>
</feature>
<dbReference type="AlphaFoldDB" id="A0AAW1T023"/>
<evidence type="ECO:0000313" key="3">
    <source>
        <dbReference type="Proteomes" id="UP001485043"/>
    </source>
</evidence>
<dbReference type="InterPro" id="IPR029058">
    <property type="entry name" value="AB_hydrolase_fold"/>
</dbReference>
<dbReference type="PANTHER" id="PTHR34127:SF1">
    <property type="entry name" value="OS04G0405600 PROTEIN"/>
    <property type="match status" value="1"/>
</dbReference>
<evidence type="ECO:0000313" key="2">
    <source>
        <dbReference type="EMBL" id="KAK9863096.1"/>
    </source>
</evidence>
<proteinExistence type="predicted"/>
<evidence type="ECO:0000256" key="1">
    <source>
        <dbReference type="SAM" id="MobiDB-lite"/>
    </source>
</evidence>
<dbReference type="Pfam" id="PF07082">
    <property type="entry name" value="DUF1350"/>
    <property type="match status" value="1"/>
</dbReference>
<dbReference type="PANTHER" id="PTHR34127">
    <property type="entry name" value="OS04G0405600 PROTEIN"/>
    <property type="match status" value="1"/>
</dbReference>
<feature type="compositionally biased region" description="Basic residues" evidence="1">
    <location>
        <begin position="42"/>
        <end position="52"/>
    </location>
</feature>